<keyword evidence="2" id="KW-0378">Hydrolase</keyword>
<dbReference type="InterPro" id="IPR052701">
    <property type="entry name" value="GAG_Ulvan_Degrading_Sulfatases"/>
</dbReference>
<evidence type="ECO:0000256" key="2">
    <source>
        <dbReference type="ARBA" id="ARBA00022801"/>
    </source>
</evidence>
<proteinExistence type="inferred from homology"/>
<sequence length="517" mass="57566">MKVNRIIPVSIGLSLMSLPGLAKEKTTENGKPNVIILNVDDLGYGDIGCYGATKVKTPNIDRLAQEGRSFMDAHSSSAVSSPSRYGLITGEYPCRKGMWAPIFMNEVLQVDTARTTIADVMKHAGYSTAIIGKWHLGFQTEKPMDWNKKLYPGPLELGFDYYFGVPILNSHPPFVYVENHHVVGYTPDDPFVRGKKAETEEFDEKFGLKDIGGAVAAHKLYKDREVGTTLKEKAVQWIKDHKNAPFFLYYATTNIHHPFTPAERFVGTSQAGRYGDSIHELDWIVGEIMKTLEEEGLADNTLFIFTSDNGAMMNRGGQDAWKAGHHMNGKLLGFKFEAWEGGHRIPMIARWPGKIPAGSTSDMLMSNVDLLATMAALTGYELKENDGPDSFNMLPAITGNSKKQIRDHIIICPSHKSHLSIRKDNWVYIPAQNGGGFGGKKIGTHTFGGAAVFQLTHQVNSDIENAKVKPDAPQGQLYNLEKDPYQTTNLYNKYPKMVKKLAKLLDEKVNIEKKTRK</sequence>
<reference evidence="6 7" key="1">
    <citation type="submission" date="2018-08" db="EMBL/GenBank/DDBJ databases">
        <title>A genome reference for cultivated species of the human gut microbiota.</title>
        <authorList>
            <person name="Zou Y."/>
            <person name="Xue W."/>
            <person name="Luo G."/>
        </authorList>
    </citation>
    <scope>NUCLEOTIDE SEQUENCE [LARGE SCALE GENOMIC DNA]</scope>
    <source>
        <strain evidence="6 7">AF19-10AC</strain>
    </source>
</reference>
<evidence type="ECO:0000313" key="7">
    <source>
        <dbReference type="Proteomes" id="UP000284772"/>
    </source>
</evidence>
<name>A0AAQ0RSC1_9BACE</name>
<dbReference type="RefSeq" id="WP_115503716.1">
    <property type="nucleotide sequence ID" value="NZ_CABMMK010000008.1"/>
</dbReference>
<feature type="signal peptide" evidence="4">
    <location>
        <begin position="1"/>
        <end position="22"/>
    </location>
</feature>
<evidence type="ECO:0000256" key="3">
    <source>
        <dbReference type="PIRSR" id="PIRSR600917-52"/>
    </source>
</evidence>
<dbReference type="PROSITE" id="PS00523">
    <property type="entry name" value="SULFATASE_1"/>
    <property type="match status" value="1"/>
</dbReference>
<dbReference type="InterPro" id="IPR000917">
    <property type="entry name" value="Sulfatase_N"/>
</dbReference>
<dbReference type="PANTHER" id="PTHR43751:SF6">
    <property type="entry name" value="N-ACETYLGALACTOSAMINE-6-O-SULFATASE"/>
    <property type="match status" value="1"/>
</dbReference>
<dbReference type="SUPFAM" id="SSF53649">
    <property type="entry name" value="Alkaline phosphatase-like"/>
    <property type="match status" value="1"/>
</dbReference>
<protein>
    <submittedName>
        <fullName evidence="6">Arylsulfatase</fullName>
    </submittedName>
</protein>
<comment type="similarity">
    <text evidence="1">Belongs to the sulfatase family.</text>
</comment>
<dbReference type="EMBL" id="QRWT01000020">
    <property type="protein sequence ID" value="RGT49269.1"/>
    <property type="molecule type" value="Genomic_DNA"/>
</dbReference>
<dbReference type="CDD" id="cd16143">
    <property type="entry name" value="ARS_like"/>
    <property type="match status" value="1"/>
</dbReference>
<gene>
    <name evidence="6" type="ORF">DWX27_16320</name>
</gene>
<dbReference type="GO" id="GO:0016787">
    <property type="term" value="F:hydrolase activity"/>
    <property type="evidence" value="ECO:0007669"/>
    <property type="project" value="UniProtKB-KW"/>
</dbReference>
<dbReference type="InterPro" id="IPR024607">
    <property type="entry name" value="Sulfatase_CS"/>
</dbReference>
<organism evidence="6 7">
    <name type="scientific">Bacteroides intestinalis</name>
    <dbReference type="NCBI Taxonomy" id="329854"/>
    <lineage>
        <taxon>Bacteria</taxon>
        <taxon>Pseudomonadati</taxon>
        <taxon>Bacteroidota</taxon>
        <taxon>Bacteroidia</taxon>
        <taxon>Bacteroidales</taxon>
        <taxon>Bacteroidaceae</taxon>
        <taxon>Bacteroides</taxon>
    </lineage>
</organism>
<dbReference type="PANTHER" id="PTHR43751">
    <property type="entry name" value="SULFATASE"/>
    <property type="match status" value="1"/>
</dbReference>
<feature type="modified residue" description="3-oxoalanine (Ser)" evidence="3">
    <location>
        <position position="80"/>
    </location>
</feature>
<feature type="domain" description="Sulfatase N-terminal" evidence="5">
    <location>
        <begin position="32"/>
        <end position="380"/>
    </location>
</feature>
<evidence type="ECO:0000256" key="4">
    <source>
        <dbReference type="SAM" id="SignalP"/>
    </source>
</evidence>
<evidence type="ECO:0000256" key="1">
    <source>
        <dbReference type="ARBA" id="ARBA00008779"/>
    </source>
</evidence>
<accession>A0AAQ0RSC1</accession>
<feature type="chain" id="PRO_5042965360" evidence="4">
    <location>
        <begin position="23"/>
        <end position="517"/>
    </location>
</feature>
<keyword evidence="4" id="KW-0732">Signal</keyword>
<dbReference type="PROSITE" id="PS00149">
    <property type="entry name" value="SULFATASE_2"/>
    <property type="match status" value="1"/>
</dbReference>
<dbReference type="Gene3D" id="3.30.1120.10">
    <property type="match status" value="1"/>
</dbReference>
<dbReference type="InterPro" id="IPR017850">
    <property type="entry name" value="Alkaline_phosphatase_core_sf"/>
</dbReference>
<dbReference type="AlphaFoldDB" id="A0AAQ0RSC1"/>
<evidence type="ECO:0000313" key="6">
    <source>
        <dbReference type="EMBL" id="RGT49269.1"/>
    </source>
</evidence>
<dbReference type="Pfam" id="PF00884">
    <property type="entry name" value="Sulfatase"/>
    <property type="match status" value="1"/>
</dbReference>
<comment type="PTM">
    <text evidence="3">The conversion to 3-oxoalanine (also known as C-formylglycine, FGly), of a serine or cysteine residue in prokaryotes and of a cysteine residue in eukaryotes, is critical for catalytic activity.</text>
</comment>
<dbReference type="Proteomes" id="UP000284772">
    <property type="component" value="Unassembled WGS sequence"/>
</dbReference>
<evidence type="ECO:0000259" key="5">
    <source>
        <dbReference type="Pfam" id="PF00884"/>
    </source>
</evidence>
<dbReference type="Gene3D" id="3.40.720.10">
    <property type="entry name" value="Alkaline Phosphatase, subunit A"/>
    <property type="match status" value="1"/>
</dbReference>
<comment type="caution">
    <text evidence="6">The sequence shown here is derived from an EMBL/GenBank/DDBJ whole genome shotgun (WGS) entry which is preliminary data.</text>
</comment>